<dbReference type="SUPFAM" id="SSF50156">
    <property type="entry name" value="PDZ domain-like"/>
    <property type="match status" value="1"/>
</dbReference>
<proteinExistence type="predicted"/>
<evidence type="ECO:0000256" key="1">
    <source>
        <dbReference type="SAM" id="MobiDB-lite"/>
    </source>
</evidence>
<feature type="compositionally biased region" description="Basic and acidic residues" evidence="1">
    <location>
        <begin position="339"/>
        <end position="350"/>
    </location>
</feature>
<dbReference type="InterPro" id="IPR001478">
    <property type="entry name" value="PDZ"/>
</dbReference>
<feature type="region of interest" description="Disordered" evidence="1">
    <location>
        <begin position="225"/>
        <end position="251"/>
    </location>
</feature>
<evidence type="ECO:0000313" key="4">
    <source>
        <dbReference type="WBParaSite" id="maker-unitig_36520-snap-gene-0.2-mRNA-1"/>
    </source>
</evidence>
<feature type="region of interest" description="Disordered" evidence="1">
    <location>
        <begin position="499"/>
        <end position="522"/>
    </location>
</feature>
<dbReference type="PROSITE" id="PS50106">
    <property type="entry name" value="PDZ"/>
    <property type="match status" value="1"/>
</dbReference>
<evidence type="ECO:0000313" key="3">
    <source>
        <dbReference type="Proteomes" id="UP000095280"/>
    </source>
</evidence>
<keyword evidence="3" id="KW-1185">Reference proteome</keyword>
<dbReference type="InterPro" id="IPR036034">
    <property type="entry name" value="PDZ_sf"/>
</dbReference>
<dbReference type="Gene3D" id="2.30.42.10">
    <property type="match status" value="1"/>
</dbReference>
<evidence type="ECO:0000259" key="2">
    <source>
        <dbReference type="PROSITE" id="PS50106"/>
    </source>
</evidence>
<reference evidence="4" key="1">
    <citation type="submission" date="2016-11" db="UniProtKB">
        <authorList>
            <consortium name="WormBaseParasite"/>
        </authorList>
    </citation>
    <scope>IDENTIFICATION</scope>
</reference>
<dbReference type="Proteomes" id="UP000095280">
    <property type="component" value="Unplaced"/>
</dbReference>
<organism evidence="3 4">
    <name type="scientific">Macrostomum lignano</name>
    <dbReference type="NCBI Taxonomy" id="282301"/>
    <lineage>
        <taxon>Eukaryota</taxon>
        <taxon>Metazoa</taxon>
        <taxon>Spiralia</taxon>
        <taxon>Lophotrochozoa</taxon>
        <taxon>Platyhelminthes</taxon>
        <taxon>Rhabditophora</taxon>
        <taxon>Macrostomorpha</taxon>
        <taxon>Macrostomida</taxon>
        <taxon>Macrostomidae</taxon>
        <taxon>Macrostomum</taxon>
    </lineage>
</organism>
<feature type="region of interest" description="Disordered" evidence="1">
    <location>
        <begin position="326"/>
        <end position="414"/>
    </location>
</feature>
<sequence>PSMRLSSASMRLQHSAQLGLATGMSSSRHVLYTKDDTEELGEDNGIPLSNLQSDDCPLTDDSDVEEVTVTREPNQKSLGFSVISEVGEAEGRPCHRRQLRVGDRLLAVNDLQVAGLSPEELFSRLCPCKSAGLAFKQGDIIRVLNKSDRQLVAGPRPASGWVHGPSWHFPARPKFQRKHLVPTSRLRRPRQAWAAGFCFISKKEFKRFRKAGEFVEQLESRGTAAAASTSTSVKRGDGQRPSLRAAARPTAWRALRSRRPASHALHSLRAAPQHPQQLRDILGQLEKLRKNSHSTWHLCDLFLQLTDLSSAVQQLVEQLEKLEHSASKELQHCQPLDQDSPRADPRDHRGQRSAPAPTARKQRHATPDSLLPPCWPSPAAPPLADDETIRRPQQRWKGNPLSPSGEPGRTPDRTNLIDVSGAALTVVNAETVLSLALAVAESHWLFTESSLACSMESGVAESHWSHCHCQELLTAVHGYHWIPDKPPFVGAAAQNPTSRYVATSAGGRRRSRRSPGATSAGR</sequence>
<feature type="domain" description="PDZ" evidence="2">
    <location>
        <begin position="66"/>
        <end position="125"/>
    </location>
</feature>
<name>A0A1I8FKE1_9PLAT</name>
<accession>A0A1I8FKE1</accession>
<dbReference type="WBParaSite" id="maker-unitig_36520-snap-gene-0.2-mRNA-1">
    <property type="protein sequence ID" value="maker-unitig_36520-snap-gene-0.2-mRNA-1"/>
    <property type="gene ID" value="maker-unitig_36520-snap-gene-0.2"/>
</dbReference>
<protein>
    <submittedName>
        <fullName evidence="4">PDZ domain-containing protein</fullName>
    </submittedName>
</protein>
<dbReference type="AlphaFoldDB" id="A0A1I8FKE1"/>